<dbReference type="AlphaFoldDB" id="A0A1C0A7A0"/>
<evidence type="ECO:0000313" key="1">
    <source>
        <dbReference type="EMBL" id="OCL26110.1"/>
    </source>
</evidence>
<sequence>MNYILILIIVLPVLALAFWMDSINKKYSQKIKDLKRLIYSVHDEVSEIKRERKKSSKYK</sequence>
<comment type="caution">
    <text evidence="1">The sequence shown here is derived from an EMBL/GenBank/DDBJ whole genome shotgun (WGS) entry which is preliminary data.</text>
</comment>
<keyword evidence="2" id="KW-1185">Reference proteome</keyword>
<reference evidence="2" key="1">
    <citation type="submission" date="2016-07" db="EMBL/GenBank/DDBJ databases">
        <authorList>
            <person name="Florea S."/>
            <person name="Webb J.S."/>
            <person name="Jaromczyk J."/>
            <person name="Schardl C.L."/>
        </authorList>
    </citation>
    <scope>NUCLEOTIDE SEQUENCE [LARGE SCALE GENOMIC DNA]</scope>
    <source>
        <strain evidence="2">Z6</strain>
    </source>
</reference>
<dbReference type="Proteomes" id="UP000093514">
    <property type="component" value="Unassembled WGS sequence"/>
</dbReference>
<gene>
    <name evidence="1" type="ORF">U472_08830</name>
</gene>
<dbReference type="EMBL" id="LWDV01000009">
    <property type="protein sequence ID" value="OCL26110.1"/>
    <property type="molecule type" value="Genomic_DNA"/>
</dbReference>
<name>A0A1C0A7A0_9FIRM</name>
<accession>A0A1C0A7A0</accession>
<protein>
    <submittedName>
        <fullName evidence="1">Uncharacterized protein</fullName>
    </submittedName>
</protein>
<reference evidence="1 2" key="2">
    <citation type="submission" date="2016-08" db="EMBL/GenBank/DDBJ databases">
        <title>Orenia metallireducens sp. nov. strain Z6, a Novel Metal-reducing Firmicute from the Deep Subsurface.</title>
        <authorList>
            <person name="Maxim B.I."/>
            <person name="Kenneth K."/>
            <person name="Flynn T.M."/>
            <person name="Oloughlin E.J."/>
            <person name="Locke R.A."/>
            <person name="Weber J.R."/>
            <person name="Egan S.M."/>
            <person name="Mackie R.I."/>
            <person name="Cann I.K."/>
        </authorList>
    </citation>
    <scope>NUCLEOTIDE SEQUENCE [LARGE SCALE GENOMIC DNA]</scope>
    <source>
        <strain evidence="1 2">Z6</strain>
    </source>
</reference>
<proteinExistence type="predicted"/>
<evidence type="ECO:0000313" key="2">
    <source>
        <dbReference type="Proteomes" id="UP000093514"/>
    </source>
</evidence>
<organism evidence="1 2">
    <name type="scientific">Orenia metallireducens</name>
    <dbReference type="NCBI Taxonomy" id="1413210"/>
    <lineage>
        <taxon>Bacteria</taxon>
        <taxon>Bacillati</taxon>
        <taxon>Bacillota</taxon>
        <taxon>Clostridia</taxon>
        <taxon>Halanaerobiales</taxon>
        <taxon>Halobacteroidaceae</taxon>
        <taxon>Orenia</taxon>
    </lineage>
</organism>
<dbReference type="RefSeq" id="WP_068717597.1">
    <property type="nucleotide sequence ID" value="NZ_LWDV01000009.1"/>
</dbReference>